<evidence type="ECO:0000313" key="4">
    <source>
        <dbReference type="Proteomes" id="UP000789759"/>
    </source>
</evidence>
<protein>
    <submittedName>
        <fullName evidence="3">19921_t:CDS:1</fullName>
    </submittedName>
</protein>
<evidence type="ECO:0000313" key="3">
    <source>
        <dbReference type="EMBL" id="CAG8583432.1"/>
    </source>
</evidence>
<dbReference type="InterPro" id="IPR006571">
    <property type="entry name" value="TLDc_dom"/>
</dbReference>
<dbReference type="PROSITE" id="PS50097">
    <property type="entry name" value="BTB"/>
    <property type="match status" value="2"/>
</dbReference>
<evidence type="ECO:0000259" key="1">
    <source>
        <dbReference type="PROSITE" id="PS50097"/>
    </source>
</evidence>
<dbReference type="OrthoDB" id="2383043at2759"/>
<dbReference type="InterPro" id="IPR011705">
    <property type="entry name" value="BACK"/>
</dbReference>
<feature type="domain" description="TLDc" evidence="2">
    <location>
        <begin position="668"/>
        <end position="805"/>
    </location>
</feature>
<feature type="domain" description="BTB" evidence="1">
    <location>
        <begin position="331"/>
        <end position="404"/>
    </location>
</feature>
<dbReference type="Proteomes" id="UP000789759">
    <property type="component" value="Unassembled WGS sequence"/>
</dbReference>
<dbReference type="Pfam" id="PF07534">
    <property type="entry name" value="TLD"/>
    <property type="match status" value="1"/>
</dbReference>
<comment type="caution">
    <text evidence="3">The sequence shown here is derived from an EMBL/GenBank/DDBJ whole genome shotgun (WGS) entry which is preliminary data.</text>
</comment>
<dbReference type="AlphaFoldDB" id="A0A9N9C0E4"/>
<evidence type="ECO:0000259" key="2">
    <source>
        <dbReference type="PROSITE" id="PS51886"/>
    </source>
</evidence>
<reference evidence="3" key="1">
    <citation type="submission" date="2021-06" db="EMBL/GenBank/DDBJ databases">
        <authorList>
            <person name="Kallberg Y."/>
            <person name="Tangrot J."/>
            <person name="Rosling A."/>
        </authorList>
    </citation>
    <scope>NUCLEOTIDE SEQUENCE</scope>
    <source>
        <strain evidence="3">FL966</strain>
    </source>
</reference>
<dbReference type="InterPro" id="IPR011333">
    <property type="entry name" value="SKP1/BTB/POZ_sf"/>
</dbReference>
<dbReference type="PROSITE" id="PS51886">
    <property type="entry name" value="TLDC"/>
    <property type="match status" value="1"/>
</dbReference>
<dbReference type="SMART" id="SM00225">
    <property type="entry name" value="BTB"/>
    <property type="match status" value="2"/>
</dbReference>
<proteinExistence type="predicted"/>
<dbReference type="Pfam" id="PF07707">
    <property type="entry name" value="BACK"/>
    <property type="match status" value="1"/>
</dbReference>
<sequence length="805" mass="94466">MTSNSYKDLARINKKILLSEYNSDVIIYVDEGENSKEFFAHSTILIARSPYFETAFSNDNIEKAGDFYMFDFQTIPSNTFKIILRYLYTAEIVLDELSGVEFLHLRIAADKFLPEKVIENLQSFMDQKLEEFIQHDAVGMLQEVFKHNNSICNPLRDSCLGLICRHPNALFEHPNFTQLDETLLIIVLQQNDLGKLNEITILTYLVKWGMARILTATTQDITNLKKSDYIELQKIIRDCVPLIRWFQIPITELRKNLSWIEKLLPSTLYLDIVNYHFDNTVPGETVKFLPLRNVPPKDSQEIPKKSLKRRVSLYEDLAHDNERLLQSGKSYDVIIYAGEGDNSKEFHAHSLILSLQSPYFEAAFLDENTMKQGNIFVFTKQHIPASIFETILRYLYTSEIFPDKLNGVEILHLLVTADELQLQNLVDNFQSFMNQKLEEIMREDIISIFDMIFKHNNRIYESLRDHCLYYICMNPGLLFDDPKFIHLDRYLLKITLQRDDLGNISEDDIWNNLIKWGITQASDILQSKNINDWIESDYVAFKETIHEFIPLIHWFQISSTRFKQNLLFFEKILTNDLYNDVLHYHLNSIIPNRTFRTFPPRYAPSNHLVFVKSQCFNIIANWINLCTVEKTLETKRKRQSFMEKILHIHDKSSVKPEESKRESTIPQNYLNFDNYQSGIHNLDNDTYYFNLLYCAKRDGYEAEKFHKLCDKKGSTVTIVKIKGTDMIFGGYNHLSWEPYEPRDHITMAYYAKSDKNFLFCFENTDDLSRSILARVKKDSYAVEYSSLNGPIFGHSDYKEGYDIRL</sequence>
<name>A0A9N9C0E4_9GLOM</name>
<dbReference type="PANTHER" id="PTHR45774:SF3">
    <property type="entry name" value="BTB (POZ) DOMAIN-CONTAINING 2B-RELATED"/>
    <property type="match status" value="1"/>
</dbReference>
<gene>
    <name evidence="3" type="ORF">CPELLU_LOCUS6201</name>
</gene>
<dbReference type="InterPro" id="IPR000210">
    <property type="entry name" value="BTB/POZ_dom"/>
</dbReference>
<dbReference type="PANTHER" id="PTHR45774">
    <property type="entry name" value="BTB/POZ DOMAIN-CONTAINING"/>
    <property type="match status" value="1"/>
</dbReference>
<dbReference type="EMBL" id="CAJVQA010003787">
    <property type="protein sequence ID" value="CAG8583432.1"/>
    <property type="molecule type" value="Genomic_DNA"/>
</dbReference>
<dbReference type="Gene3D" id="1.25.40.420">
    <property type="match status" value="2"/>
</dbReference>
<dbReference type="CDD" id="cd18186">
    <property type="entry name" value="BTB_POZ_ZBTB_KLHL-like"/>
    <property type="match status" value="2"/>
</dbReference>
<accession>A0A9N9C0E4</accession>
<keyword evidence="4" id="KW-1185">Reference proteome</keyword>
<dbReference type="SUPFAM" id="SSF54695">
    <property type="entry name" value="POZ domain"/>
    <property type="match status" value="2"/>
</dbReference>
<dbReference type="Gene3D" id="3.30.710.10">
    <property type="entry name" value="Potassium Channel Kv1.1, Chain A"/>
    <property type="match status" value="2"/>
</dbReference>
<feature type="domain" description="BTB" evidence="1">
    <location>
        <begin position="23"/>
        <end position="96"/>
    </location>
</feature>
<organism evidence="3 4">
    <name type="scientific">Cetraspora pellucida</name>
    <dbReference type="NCBI Taxonomy" id="1433469"/>
    <lineage>
        <taxon>Eukaryota</taxon>
        <taxon>Fungi</taxon>
        <taxon>Fungi incertae sedis</taxon>
        <taxon>Mucoromycota</taxon>
        <taxon>Glomeromycotina</taxon>
        <taxon>Glomeromycetes</taxon>
        <taxon>Diversisporales</taxon>
        <taxon>Gigasporaceae</taxon>
        <taxon>Cetraspora</taxon>
    </lineage>
</organism>
<dbReference type="Pfam" id="PF00651">
    <property type="entry name" value="BTB"/>
    <property type="match status" value="2"/>
</dbReference>